<evidence type="ECO:0000256" key="1">
    <source>
        <dbReference type="SAM" id="MobiDB-lite"/>
    </source>
</evidence>
<feature type="region of interest" description="Disordered" evidence="1">
    <location>
        <begin position="638"/>
        <end position="714"/>
    </location>
</feature>
<feature type="region of interest" description="Disordered" evidence="1">
    <location>
        <begin position="548"/>
        <end position="625"/>
    </location>
</feature>
<evidence type="ECO:0000313" key="4">
    <source>
        <dbReference type="Proteomes" id="UP001147695"/>
    </source>
</evidence>
<feature type="region of interest" description="Disordered" evidence="1">
    <location>
        <begin position="429"/>
        <end position="472"/>
    </location>
</feature>
<gene>
    <name evidence="3" type="ORF">N7452_010858</name>
</gene>
<feature type="compositionally biased region" description="Polar residues" evidence="1">
    <location>
        <begin position="307"/>
        <end position="380"/>
    </location>
</feature>
<dbReference type="EMBL" id="JAPZBQ010000006">
    <property type="protein sequence ID" value="KAJ5322569.1"/>
    <property type="molecule type" value="Genomic_DNA"/>
</dbReference>
<name>A0A9W9Q1H6_PENBR</name>
<feature type="compositionally biased region" description="Basic and acidic residues" evidence="1">
    <location>
        <begin position="844"/>
        <end position="860"/>
    </location>
</feature>
<keyword evidence="2" id="KW-1133">Transmembrane helix</keyword>
<feature type="compositionally biased region" description="Polar residues" evidence="1">
    <location>
        <begin position="95"/>
        <end position="109"/>
    </location>
</feature>
<dbReference type="AlphaFoldDB" id="A0A9W9Q1H6"/>
<feature type="compositionally biased region" description="Polar residues" evidence="1">
    <location>
        <begin position="564"/>
        <end position="580"/>
    </location>
</feature>
<dbReference type="Proteomes" id="UP001147695">
    <property type="component" value="Unassembled WGS sequence"/>
</dbReference>
<sequence>MVELSAIVAIAATVGAVFIVVSVVSIVVWVRHRKERHALALLGFKSKDGCYTKGLQSFPVDTLTELSQAEGSVLRTHGQLPYGKPTEWGQITSRESLLRPTSNSGSSFPLTEKARSLRHSLSRSRSKRLSRSSHKRFSSLATLGESSHLPSPPPKASISKEDVPLSAVEGILELPAERTPTQTPDPNDDEDRGFHLGMRPISNAWPLAGPKEPSGPWCASDEDSPHAFDPRPMMFEDSPRRLRGVSIASQTAGIMPGHSIPPPPPPAAYPPDRFSYARNDSVARMSNMSLDTTNSSILDEGRPNPWAANSSFVDDNQQSPWGPTASLNDSRPNPWASTTSVTDNSRPNPWANTTSNDSRPNPWASTTSVMDNSRPNPWANTTITGHGHPGTTWGVESQFSQRGFPSGGTFVPYSAADVGIENGRRSFITTNTSIPPMHNFPVRSSSTTEPRHKPVPVSPRRSMTTYHRSEASLDREVAELRRTDSLCADIPPSRHVSLRSGTPVGRRMNYSGSQMSLASQSSLVQTNTLHGNQETNIDPFYVGAPGSGTLFQPVESPSRAAKTSRPSSHLEQTNLSSKTALPSAMKGGNSQRMVKGHRRQNGVHVHINPPMTFGPTPTVEEEPDDFDDKMEELDLRESAINEPPKPPPTLPPTPMGSNSSRRGKYGSRNGNGKPSVFGSLGPLVEEPNVPTGYESPFNKRNHIPSVSVPKKPSIRDSCNLPELLTSLPPSYNGTGSGLSHTPSPKRFAPLWELSGAPSPSHENFPGTGSPRRSGVKGPRNQPQATALRSHSTRVPSTSSDQLLNSPLGDPSRLPLMSSITGTEGSDWRRSTSSLHRTKTNASDCESRRSRDSLASVDKDLGPIGPSSGIFGARRSSLMRNPVTIFEDGDRTPTNSKMLPPVGTFSTPKASPTHGKTNGPRAMLSKQAFPPRTSNVYGLPTPTSPQRGFATPKRKSMGLGIGTATPGSLYDGDGFLRE</sequence>
<reference evidence="3" key="2">
    <citation type="journal article" date="2023" name="IMA Fungus">
        <title>Comparative genomic study of the Penicillium genus elucidates a diverse pangenome and 15 lateral gene transfer events.</title>
        <authorList>
            <person name="Petersen C."/>
            <person name="Sorensen T."/>
            <person name="Nielsen M.R."/>
            <person name="Sondergaard T.E."/>
            <person name="Sorensen J.L."/>
            <person name="Fitzpatrick D.A."/>
            <person name="Frisvad J.C."/>
            <person name="Nielsen K.L."/>
        </authorList>
    </citation>
    <scope>NUCLEOTIDE SEQUENCE</scope>
    <source>
        <strain evidence="3">IBT 35673</strain>
    </source>
</reference>
<keyword evidence="2" id="KW-0812">Transmembrane</keyword>
<protein>
    <submittedName>
        <fullName evidence="3">Uncharacterized protein</fullName>
    </submittedName>
</protein>
<feature type="compositionally biased region" description="Polar residues" evidence="1">
    <location>
        <begin position="903"/>
        <end position="915"/>
    </location>
</feature>
<feature type="compositionally biased region" description="Pro residues" evidence="1">
    <location>
        <begin position="643"/>
        <end position="654"/>
    </location>
</feature>
<feature type="region of interest" description="Disordered" evidence="1">
    <location>
        <begin position="201"/>
        <end position="220"/>
    </location>
</feature>
<feature type="region of interest" description="Disordered" evidence="1">
    <location>
        <begin position="293"/>
        <end position="400"/>
    </location>
</feature>
<feature type="compositionally biased region" description="Polar residues" evidence="1">
    <location>
        <begin position="830"/>
        <end position="843"/>
    </location>
</feature>
<feature type="compositionally biased region" description="Polar residues" evidence="1">
    <location>
        <begin position="780"/>
        <end position="804"/>
    </location>
</feature>
<evidence type="ECO:0000313" key="3">
    <source>
        <dbReference type="EMBL" id="KAJ5322569.1"/>
    </source>
</evidence>
<keyword evidence="2" id="KW-0472">Membrane</keyword>
<feature type="region of interest" description="Disordered" evidence="1">
    <location>
        <begin position="733"/>
        <end position="872"/>
    </location>
</feature>
<feature type="compositionally biased region" description="Low complexity" evidence="1">
    <location>
        <begin position="381"/>
        <end position="394"/>
    </location>
</feature>
<accession>A0A9W9Q1H6</accession>
<feature type="compositionally biased region" description="Polar residues" evidence="1">
    <location>
        <begin position="733"/>
        <end position="742"/>
    </location>
</feature>
<proteinExistence type="predicted"/>
<organism evidence="3 4">
    <name type="scientific">Penicillium brevicompactum</name>
    <dbReference type="NCBI Taxonomy" id="5074"/>
    <lineage>
        <taxon>Eukaryota</taxon>
        <taxon>Fungi</taxon>
        <taxon>Dikarya</taxon>
        <taxon>Ascomycota</taxon>
        <taxon>Pezizomycotina</taxon>
        <taxon>Eurotiomycetes</taxon>
        <taxon>Eurotiomycetidae</taxon>
        <taxon>Eurotiales</taxon>
        <taxon>Aspergillaceae</taxon>
        <taxon>Penicillium</taxon>
    </lineage>
</organism>
<evidence type="ECO:0000256" key="2">
    <source>
        <dbReference type="SAM" id="Phobius"/>
    </source>
</evidence>
<reference evidence="3" key="1">
    <citation type="submission" date="2022-12" db="EMBL/GenBank/DDBJ databases">
        <authorList>
            <person name="Petersen C."/>
        </authorList>
    </citation>
    <scope>NUCLEOTIDE SEQUENCE</scope>
    <source>
        <strain evidence="3">IBT 35673</strain>
    </source>
</reference>
<feature type="region of interest" description="Disordered" evidence="1">
    <location>
        <begin position="884"/>
        <end position="977"/>
    </location>
</feature>
<feature type="region of interest" description="Disordered" evidence="1">
    <location>
        <begin position="95"/>
        <end position="194"/>
    </location>
</feature>
<feature type="compositionally biased region" description="Basic residues" evidence="1">
    <location>
        <begin position="116"/>
        <end position="137"/>
    </location>
</feature>
<feature type="transmembrane region" description="Helical" evidence="2">
    <location>
        <begin position="6"/>
        <end position="30"/>
    </location>
</feature>
<comment type="caution">
    <text evidence="3">The sequence shown here is derived from an EMBL/GenBank/DDBJ whole genome shotgun (WGS) entry which is preliminary data.</text>
</comment>